<keyword evidence="2" id="KW-1185">Reference proteome</keyword>
<comment type="caution">
    <text evidence="1">The sequence shown here is derived from an EMBL/GenBank/DDBJ whole genome shotgun (WGS) entry which is preliminary data.</text>
</comment>
<sequence>MQVMQIEKICTDFIFSLKNSATNSLINFYKLVNSWPKFHLNICVQTVAFQVAFLGHK</sequence>
<accession>V6SL71</accession>
<evidence type="ECO:0000313" key="2">
    <source>
        <dbReference type="Proteomes" id="UP000018004"/>
    </source>
</evidence>
<proteinExistence type="predicted"/>
<dbReference type="AlphaFoldDB" id="V6SL71"/>
<reference evidence="1 2" key="1">
    <citation type="submission" date="2013-08" db="EMBL/GenBank/DDBJ databases">
        <title>Flavobacterium limnosediminis JC2902 genome sequencing.</title>
        <authorList>
            <person name="Lee K."/>
            <person name="Yi H."/>
            <person name="Park S."/>
            <person name="Chun J."/>
        </authorList>
    </citation>
    <scope>NUCLEOTIDE SEQUENCE [LARGE SCALE GENOMIC DNA]</scope>
    <source>
        <strain evidence="1 2">JC2902</strain>
    </source>
</reference>
<dbReference type="PATRIC" id="fig|1341181.4.peg.2116"/>
<dbReference type="Proteomes" id="UP000018004">
    <property type="component" value="Unassembled WGS sequence"/>
</dbReference>
<name>V6SL71_9FLAO</name>
<dbReference type="EMBL" id="AVGG01000012">
    <property type="protein sequence ID" value="ESU27179.1"/>
    <property type="molecule type" value="Genomic_DNA"/>
</dbReference>
<evidence type="ECO:0000313" key="1">
    <source>
        <dbReference type="EMBL" id="ESU27179.1"/>
    </source>
</evidence>
<gene>
    <name evidence="1" type="ORF">FLJC2902T_21510</name>
</gene>
<organism evidence="1 2">
    <name type="scientific">Flavobacterium limnosediminis JC2902</name>
    <dbReference type="NCBI Taxonomy" id="1341181"/>
    <lineage>
        <taxon>Bacteria</taxon>
        <taxon>Pseudomonadati</taxon>
        <taxon>Bacteroidota</taxon>
        <taxon>Flavobacteriia</taxon>
        <taxon>Flavobacteriales</taxon>
        <taxon>Flavobacteriaceae</taxon>
        <taxon>Flavobacterium</taxon>
    </lineage>
</organism>
<protein>
    <submittedName>
        <fullName evidence="1">Uncharacterized protein</fullName>
    </submittedName>
</protein>